<dbReference type="OrthoDB" id="5848222at2759"/>
<gene>
    <name evidence="1" type="primary">Acey_s0048.g1553</name>
    <name evidence="1" type="ORF">Y032_0048g1553</name>
</gene>
<dbReference type="EMBL" id="JARK01001384">
    <property type="protein sequence ID" value="EYC11995.1"/>
    <property type="molecule type" value="Genomic_DNA"/>
</dbReference>
<reference evidence="2" key="1">
    <citation type="journal article" date="2015" name="Nat. Genet.">
        <title>The genome and transcriptome of the zoonotic hookworm Ancylostoma ceylanicum identify infection-specific gene families.</title>
        <authorList>
            <person name="Schwarz E.M."/>
            <person name="Hu Y."/>
            <person name="Antoshechkin I."/>
            <person name="Miller M.M."/>
            <person name="Sternberg P.W."/>
            <person name="Aroian R.V."/>
        </authorList>
    </citation>
    <scope>NUCLEOTIDE SEQUENCE</scope>
    <source>
        <strain evidence="2">HY135</strain>
    </source>
</reference>
<proteinExistence type="predicted"/>
<dbReference type="AlphaFoldDB" id="A0A016UA17"/>
<evidence type="ECO:0000313" key="1">
    <source>
        <dbReference type="EMBL" id="EYC11995.1"/>
    </source>
</evidence>
<protein>
    <submittedName>
        <fullName evidence="1">Uncharacterized protein</fullName>
    </submittedName>
</protein>
<sequence>MLIDWSVVQQSIPDRFKVKVYQVVARPGTVWALYGAERRPATREVERRLSVMETKMLRWTAGIARADPIDNEKNRVRFCIALIADQLRITRHKWYGHVLRTNEDTICKIGLHLEVPGKRPKGGRSNGG</sequence>
<accession>A0A016UA17</accession>
<comment type="caution">
    <text evidence="1">The sequence shown here is derived from an EMBL/GenBank/DDBJ whole genome shotgun (WGS) entry which is preliminary data.</text>
</comment>
<name>A0A016UA17_9BILA</name>
<dbReference type="Proteomes" id="UP000024635">
    <property type="component" value="Unassembled WGS sequence"/>
</dbReference>
<organism evidence="1 2">
    <name type="scientific">Ancylostoma ceylanicum</name>
    <dbReference type="NCBI Taxonomy" id="53326"/>
    <lineage>
        <taxon>Eukaryota</taxon>
        <taxon>Metazoa</taxon>
        <taxon>Ecdysozoa</taxon>
        <taxon>Nematoda</taxon>
        <taxon>Chromadorea</taxon>
        <taxon>Rhabditida</taxon>
        <taxon>Rhabditina</taxon>
        <taxon>Rhabditomorpha</taxon>
        <taxon>Strongyloidea</taxon>
        <taxon>Ancylostomatidae</taxon>
        <taxon>Ancylostomatinae</taxon>
        <taxon>Ancylostoma</taxon>
    </lineage>
</organism>
<evidence type="ECO:0000313" key="2">
    <source>
        <dbReference type="Proteomes" id="UP000024635"/>
    </source>
</evidence>
<keyword evidence="2" id="KW-1185">Reference proteome</keyword>